<keyword evidence="17" id="KW-1208">Phospholipid metabolism</keyword>
<evidence type="ECO:0000256" key="4">
    <source>
        <dbReference type="ARBA" id="ARBA00005189"/>
    </source>
</evidence>
<keyword evidence="16" id="KW-0594">Phospholipid biosynthesis</keyword>
<feature type="transmembrane region" description="Helical" evidence="19">
    <location>
        <begin position="51"/>
        <end position="75"/>
    </location>
</feature>
<evidence type="ECO:0000256" key="1">
    <source>
        <dbReference type="ARBA" id="ARBA00001698"/>
    </source>
</evidence>
<evidence type="ECO:0000256" key="12">
    <source>
        <dbReference type="ARBA" id="ARBA00022695"/>
    </source>
</evidence>
<feature type="transmembrane region" description="Helical" evidence="19">
    <location>
        <begin position="121"/>
        <end position="140"/>
    </location>
</feature>
<comment type="catalytic activity">
    <reaction evidence="1 18">
        <text>a 1,2-diacyl-sn-glycero-3-phosphate + CTP + H(+) = a CDP-1,2-diacyl-sn-glycerol + diphosphate</text>
        <dbReference type="Rhea" id="RHEA:16229"/>
        <dbReference type="ChEBI" id="CHEBI:15378"/>
        <dbReference type="ChEBI" id="CHEBI:33019"/>
        <dbReference type="ChEBI" id="CHEBI:37563"/>
        <dbReference type="ChEBI" id="CHEBI:58332"/>
        <dbReference type="ChEBI" id="CHEBI:58608"/>
        <dbReference type="EC" id="2.7.7.41"/>
    </reaction>
</comment>
<dbReference type="EC" id="2.7.7.41" evidence="6 18"/>
<evidence type="ECO:0000256" key="17">
    <source>
        <dbReference type="ARBA" id="ARBA00023264"/>
    </source>
</evidence>
<keyword evidence="14" id="KW-0443">Lipid metabolism</keyword>
<keyword evidence="15 19" id="KW-0472">Membrane</keyword>
<keyword evidence="9" id="KW-0444">Lipid biosynthesis</keyword>
<evidence type="ECO:0000256" key="18">
    <source>
        <dbReference type="RuleBase" id="RU003938"/>
    </source>
</evidence>
<dbReference type="AlphaFoldDB" id="V8QRI6"/>
<keyword evidence="11 18" id="KW-0812">Transmembrane</keyword>
<evidence type="ECO:0000313" key="21">
    <source>
        <dbReference type="Proteomes" id="UP000018733"/>
    </source>
</evidence>
<sequence>MLLQRVITAVVLLIVLLMVSVFLSPVSFRVFVALASAIALWEWLRITATGSFSRVIAGLYFVLAVWASIAGFHGAPASGSAAPWSSWIDILAAVLAGVGLLFWTILVPVTLKRADTGSSPVSALGSAMGVIVIGASALGLSMMHQQYGAWFIFSFLGVIWCADTFAYFGGRHFAGPRLAPAISPGKTRSGAACGLLAAVLWMAITMYIDGSFAAFLGQSLPLPVVLLIGAILAIYSMIGDLYESLLKRRAGIKDSSQLLPGHGGVWDRFDSILAVTPVVLALWLLIRHYH</sequence>
<evidence type="ECO:0000256" key="14">
    <source>
        <dbReference type="ARBA" id="ARBA00023098"/>
    </source>
</evidence>
<name>V8QRI6_9BURK</name>
<evidence type="ECO:0000256" key="7">
    <source>
        <dbReference type="ARBA" id="ARBA00019373"/>
    </source>
</evidence>
<dbReference type="GO" id="GO:0005886">
    <property type="term" value="C:plasma membrane"/>
    <property type="evidence" value="ECO:0007669"/>
    <property type="project" value="UniProtKB-SubCell"/>
</dbReference>
<keyword evidence="12 18" id="KW-0548">Nucleotidyltransferase</keyword>
<dbReference type="OrthoDB" id="9799199at2"/>
<gene>
    <name evidence="20" type="ORF">W822_14295</name>
</gene>
<dbReference type="PANTHER" id="PTHR46382">
    <property type="entry name" value="PHOSPHATIDATE CYTIDYLYLTRANSFERASE"/>
    <property type="match status" value="1"/>
</dbReference>
<feature type="transmembrane region" description="Helical" evidence="19">
    <location>
        <begin position="87"/>
        <end position="109"/>
    </location>
</feature>
<reference evidence="20 21" key="1">
    <citation type="journal article" date="2014" name="Genome Announc.">
        <title>Draft Genome Sequence of Advenella kashmirensis Strain W13003, a Polycyclic Aromatic Hydrocarbon-Degrading Bacterium.</title>
        <authorList>
            <person name="Wang X."/>
            <person name="Jin D."/>
            <person name="Zhou L."/>
            <person name="Wu L."/>
            <person name="An W."/>
            <person name="Zhao L."/>
        </authorList>
    </citation>
    <scope>NUCLEOTIDE SEQUENCE [LARGE SCALE GENOMIC DNA]</scope>
    <source>
        <strain evidence="20 21">W13003</strain>
    </source>
</reference>
<keyword evidence="8" id="KW-1003">Cell membrane</keyword>
<comment type="similarity">
    <text evidence="5 18">Belongs to the CDS family.</text>
</comment>
<organism evidence="20 21">
    <name type="scientific">Advenella kashmirensis W13003</name>
    <dbReference type="NCBI Taxonomy" id="1424334"/>
    <lineage>
        <taxon>Bacteria</taxon>
        <taxon>Pseudomonadati</taxon>
        <taxon>Pseudomonadota</taxon>
        <taxon>Betaproteobacteria</taxon>
        <taxon>Burkholderiales</taxon>
        <taxon>Alcaligenaceae</taxon>
    </lineage>
</organism>
<dbReference type="InterPro" id="IPR000374">
    <property type="entry name" value="PC_trans"/>
</dbReference>
<evidence type="ECO:0000256" key="2">
    <source>
        <dbReference type="ARBA" id="ARBA00004651"/>
    </source>
</evidence>
<dbReference type="eggNOG" id="COG0575">
    <property type="taxonomic scope" value="Bacteria"/>
</dbReference>
<evidence type="ECO:0000256" key="9">
    <source>
        <dbReference type="ARBA" id="ARBA00022516"/>
    </source>
</evidence>
<dbReference type="HOGENOM" id="CLU_037294_1_2_4"/>
<evidence type="ECO:0000256" key="16">
    <source>
        <dbReference type="ARBA" id="ARBA00023209"/>
    </source>
</evidence>
<dbReference type="EMBL" id="AYXT01000010">
    <property type="protein sequence ID" value="ETF01935.1"/>
    <property type="molecule type" value="Genomic_DNA"/>
</dbReference>
<evidence type="ECO:0000256" key="11">
    <source>
        <dbReference type="ARBA" id="ARBA00022692"/>
    </source>
</evidence>
<dbReference type="STRING" id="1424334.W822_14295"/>
<comment type="subcellular location">
    <subcellularLocation>
        <location evidence="2">Cell membrane</location>
        <topology evidence="2">Multi-pass membrane protein</topology>
    </subcellularLocation>
</comment>
<dbReference type="Proteomes" id="UP000018733">
    <property type="component" value="Unassembled WGS sequence"/>
</dbReference>
<keyword evidence="13 19" id="KW-1133">Transmembrane helix</keyword>
<keyword evidence="10 18" id="KW-0808">Transferase</keyword>
<comment type="caution">
    <text evidence="20">The sequence shown here is derived from an EMBL/GenBank/DDBJ whole genome shotgun (WGS) entry which is preliminary data.</text>
</comment>
<dbReference type="PANTHER" id="PTHR46382:SF1">
    <property type="entry name" value="PHOSPHATIDATE CYTIDYLYLTRANSFERASE"/>
    <property type="match status" value="1"/>
</dbReference>
<feature type="transmembrane region" description="Helical" evidence="19">
    <location>
        <begin position="189"/>
        <end position="208"/>
    </location>
</feature>
<proteinExistence type="inferred from homology"/>
<dbReference type="GO" id="GO:0004605">
    <property type="term" value="F:phosphatidate cytidylyltransferase activity"/>
    <property type="evidence" value="ECO:0007669"/>
    <property type="project" value="UniProtKB-EC"/>
</dbReference>
<comment type="pathway">
    <text evidence="3 18">Phospholipid metabolism; CDP-diacylglycerol biosynthesis; CDP-diacylglycerol from sn-glycerol 3-phosphate: step 3/3.</text>
</comment>
<dbReference type="PROSITE" id="PS01315">
    <property type="entry name" value="CDS"/>
    <property type="match status" value="1"/>
</dbReference>
<dbReference type="GO" id="GO:0016024">
    <property type="term" value="P:CDP-diacylglycerol biosynthetic process"/>
    <property type="evidence" value="ECO:0007669"/>
    <property type="project" value="UniProtKB-UniPathway"/>
</dbReference>
<evidence type="ECO:0000256" key="19">
    <source>
        <dbReference type="SAM" id="Phobius"/>
    </source>
</evidence>
<evidence type="ECO:0000313" key="20">
    <source>
        <dbReference type="EMBL" id="ETF01935.1"/>
    </source>
</evidence>
<evidence type="ECO:0000256" key="5">
    <source>
        <dbReference type="ARBA" id="ARBA00010185"/>
    </source>
</evidence>
<feature type="transmembrane region" description="Helical" evidence="19">
    <location>
        <begin position="220"/>
        <end position="238"/>
    </location>
</feature>
<dbReference type="UniPathway" id="UPA00557">
    <property type="reaction ID" value="UER00614"/>
</dbReference>
<evidence type="ECO:0000256" key="15">
    <source>
        <dbReference type="ARBA" id="ARBA00023136"/>
    </source>
</evidence>
<dbReference type="PATRIC" id="fig|1424334.3.peg.2871"/>
<comment type="pathway">
    <text evidence="4">Lipid metabolism.</text>
</comment>
<evidence type="ECO:0000256" key="8">
    <source>
        <dbReference type="ARBA" id="ARBA00022475"/>
    </source>
</evidence>
<keyword evidence="21" id="KW-1185">Reference proteome</keyword>
<dbReference type="RefSeq" id="WP_024005813.1">
    <property type="nucleotide sequence ID" value="NZ_KI650980.1"/>
</dbReference>
<feature type="transmembrane region" description="Helical" evidence="19">
    <location>
        <begin position="147"/>
        <end position="169"/>
    </location>
</feature>
<accession>V8QRI6</accession>
<evidence type="ECO:0000256" key="3">
    <source>
        <dbReference type="ARBA" id="ARBA00005119"/>
    </source>
</evidence>
<evidence type="ECO:0000256" key="13">
    <source>
        <dbReference type="ARBA" id="ARBA00022989"/>
    </source>
</evidence>
<evidence type="ECO:0000256" key="10">
    <source>
        <dbReference type="ARBA" id="ARBA00022679"/>
    </source>
</evidence>
<dbReference type="Pfam" id="PF01148">
    <property type="entry name" value="CTP_transf_1"/>
    <property type="match status" value="1"/>
</dbReference>
<evidence type="ECO:0000256" key="6">
    <source>
        <dbReference type="ARBA" id="ARBA00012487"/>
    </source>
</evidence>
<protein>
    <recommendedName>
        <fullName evidence="7 18">Phosphatidate cytidylyltransferase</fullName>
        <ecNumber evidence="6 18">2.7.7.41</ecNumber>
    </recommendedName>
</protein>